<dbReference type="Gene3D" id="3.10.450.530">
    <property type="entry name" value="Ribonuclease toxin, BrnT, of type II toxin-antitoxin system"/>
    <property type="match status" value="1"/>
</dbReference>
<dbReference type="Pfam" id="PF04365">
    <property type="entry name" value="BrnT_toxin"/>
    <property type="match status" value="1"/>
</dbReference>
<evidence type="ECO:0000313" key="2">
    <source>
        <dbReference type="Proteomes" id="UP001082899"/>
    </source>
</evidence>
<name>A0ABT3ZPD1_9BURK</name>
<dbReference type="InterPro" id="IPR038573">
    <property type="entry name" value="BrnT_sf"/>
</dbReference>
<evidence type="ECO:0000313" key="1">
    <source>
        <dbReference type="EMBL" id="MCY0388409.1"/>
    </source>
</evidence>
<gene>
    <name evidence="1" type="ORF">OVY01_14445</name>
</gene>
<proteinExistence type="predicted"/>
<accession>A0ABT3ZPD1</accession>
<reference evidence="1" key="1">
    <citation type="submission" date="2022-11" db="EMBL/GenBank/DDBJ databases">
        <title>Robbsia betulipollinis sp. nov., isolated from pollen of birch (Betula pendula).</title>
        <authorList>
            <person name="Shi H."/>
            <person name="Ambika Manirajan B."/>
            <person name="Ratering S."/>
            <person name="Geissler-Plaum R."/>
            <person name="Schnell S."/>
        </authorList>
    </citation>
    <scope>NUCLEOTIDE SEQUENCE</scope>
    <source>
        <strain evidence="1">Bb-Pol-6</strain>
    </source>
</reference>
<keyword evidence="2" id="KW-1185">Reference proteome</keyword>
<sequence length="92" mass="10945">MEITFDPSKRDDTFRTRGLAFEDAAFIFEGRTVDMVDSRNDYQEERIITVGMLEGRMIVVVWTQRGNARRIISMRKANEREQEKFAERLRKI</sequence>
<organism evidence="1 2">
    <name type="scientific">Robbsia betulipollinis</name>
    <dbReference type="NCBI Taxonomy" id="2981849"/>
    <lineage>
        <taxon>Bacteria</taxon>
        <taxon>Pseudomonadati</taxon>
        <taxon>Pseudomonadota</taxon>
        <taxon>Betaproteobacteria</taxon>
        <taxon>Burkholderiales</taxon>
        <taxon>Burkholderiaceae</taxon>
        <taxon>Robbsia</taxon>
    </lineage>
</organism>
<dbReference type="Proteomes" id="UP001082899">
    <property type="component" value="Unassembled WGS sequence"/>
</dbReference>
<dbReference type="InterPro" id="IPR007460">
    <property type="entry name" value="BrnT_toxin"/>
</dbReference>
<dbReference type="RefSeq" id="WP_267848303.1">
    <property type="nucleotide sequence ID" value="NZ_JAPMXC010000004.1"/>
</dbReference>
<comment type="caution">
    <text evidence="1">The sequence shown here is derived from an EMBL/GenBank/DDBJ whole genome shotgun (WGS) entry which is preliminary data.</text>
</comment>
<dbReference type="EMBL" id="JAPMXC010000004">
    <property type="protein sequence ID" value="MCY0388409.1"/>
    <property type="molecule type" value="Genomic_DNA"/>
</dbReference>
<protein>
    <submittedName>
        <fullName evidence="1">BrnT family toxin</fullName>
    </submittedName>
</protein>